<dbReference type="RefSeq" id="WP_264247669.1">
    <property type="nucleotide sequence ID" value="NZ_CP107567.1"/>
</dbReference>
<reference evidence="2" key="1">
    <citation type="submission" date="2022-10" db="EMBL/GenBank/DDBJ databases">
        <title>Cytochrome P450 Catalyzes Benzene Ring Formation in the Biosynthesis of Trialkyl-Substituted Aromatic Polyketides.</title>
        <authorList>
            <person name="Zhao E."/>
            <person name="Ge H."/>
        </authorList>
    </citation>
    <scope>NUCLEOTIDE SEQUENCE</scope>
    <source>
        <strain evidence="2">NA0869</strain>
    </source>
</reference>
<sequence length="259" mass="28184">MDTVVDPPDADGAERTVPEEHAAHLEQTLLQAQALIESTMSLYRRQPVTSLVAEPTDVAVLGSALDQLIGGVRHSLSVALTLAGDFTDGVLRLLARVEPSAAVRVLCSAEVADVSLAALRRLPQSRLEIRVVERELREIVVVDGVGALVRGISTEQGTQATVVNDAAAVRALELMFAGTWSRGRRLADHLELGPRLRTELARDILERLRTGHTDDVAARELNVSLRTYRRHVAEIMRELDANSRFQAGARAVELGLLTE</sequence>
<organism evidence="2 3">
    <name type="scientific">Streptomyces peucetius</name>
    <dbReference type="NCBI Taxonomy" id="1950"/>
    <lineage>
        <taxon>Bacteria</taxon>
        <taxon>Bacillati</taxon>
        <taxon>Actinomycetota</taxon>
        <taxon>Actinomycetes</taxon>
        <taxon>Kitasatosporales</taxon>
        <taxon>Streptomycetaceae</taxon>
        <taxon>Streptomyces</taxon>
    </lineage>
</organism>
<feature type="domain" description="HTH luxR-type" evidence="1">
    <location>
        <begin position="197"/>
        <end position="251"/>
    </location>
</feature>
<dbReference type="Proteomes" id="UP001163878">
    <property type="component" value="Chromosome"/>
</dbReference>
<evidence type="ECO:0000259" key="1">
    <source>
        <dbReference type="SMART" id="SM00421"/>
    </source>
</evidence>
<evidence type="ECO:0000313" key="3">
    <source>
        <dbReference type="Proteomes" id="UP001163878"/>
    </source>
</evidence>
<accession>A0ABY6IGJ9</accession>
<name>A0ABY6IGJ9_STRPE</name>
<keyword evidence="2" id="KW-0238">DNA-binding</keyword>
<dbReference type="InterPro" id="IPR016032">
    <property type="entry name" value="Sig_transdc_resp-reg_C-effctor"/>
</dbReference>
<evidence type="ECO:0000313" key="2">
    <source>
        <dbReference type="EMBL" id="UYQ64810.1"/>
    </source>
</evidence>
<gene>
    <name evidence="2" type="ORF">OGH68_27380</name>
</gene>
<dbReference type="InterPro" id="IPR036388">
    <property type="entry name" value="WH-like_DNA-bd_sf"/>
</dbReference>
<dbReference type="SMART" id="SM00421">
    <property type="entry name" value="HTH_LUXR"/>
    <property type="match status" value="1"/>
</dbReference>
<dbReference type="Gene3D" id="1.10.10.10">
    <property type="entry name" value="Winged helix-like DNA-binding domain superfamily/Winged helix DNA-binding domain"/>
    <property type="match status" value="1"/>
</dbReference>
<dbReference type="SUPFAM" id="SSF46894">
    <property type="entry name" value="C-terminal effector domain of the bipartite response regulators"/>
    <property type="match status" value="1"/>
</dbReference>
<dbReference type="GO" id="GO:0003677">
    <property type="term" value="F:DNA binding"/>
    <property type="evidence" value="ECO:0007669"/>
    <property type="project" value="UniProtKB-KW"/>
</dbReference>
<protein>
    <submittedName>
        <fullName evidence="2">DNA-binding response regulator</fullName>
    </submittedName>
</protein>
<proteinExistence type="predicted"/>
<dbReference type="InterPro" id="IPR000792">
    <property type="entry name" value="Tscrpt_reg_LuxR_C"/>
</dbReference>
<dbReference type="EMBL" id="CP107567">
    <property type="protein sequence ID" value="UYQ64810.1"/>
    <property type="molecule type" value="Genomic_DNA"/>
</dbReference>
<keyword evidence="3" id="KW-1185">Reference proteome</keyword>